<proteinExistence type="inferred from homology"/>
<evidence type="ECO:0000313" key="7">
    <source>
        <dbReference type="EMBL" id="KAE8257954.1"/>
    </source>
</evidence>
<dbReference type="Pfam" id="PF05241">
    <property type="entry name" value="EBP"/>
    <property type="match status" value="1"/>
</dbReference>
<keyword evidence="8" id="KW-1185">Reference proteome</keyword>
<keyword evidence="4 6" id="KW-1133">Transmembrane helix</keyword>
<dbReference type="GO" id="GO:0005783">
    <property type="term" value="C:endoplasmic reticulum"/>
    <property type="evidence" value="ECO:0007669"/>
    <property type="project" value="TreeGrafter"/>
</dbReference>
<evidence type="ECO:0000256" key="2">
    <source>
        <dbReference type="ARBA" id="ARBA00008337"/>
    </source>
</evidence>
<evidence type="ECO:0000256" key="3">
    <source>
        <dbReference type="ARBA" id="ARBA00022692"/>
    </source>
</evidence>
<evidence type="ECO:0000256" key="4">
    <source>
        <dbReference type="ARBA" id="ARBA00022989"/>
    </source>
</evidence>
<evidence type="ECO:0000256" key="1">
    <source>
        <dbReference type="ARBA" id="ARBA00004141"/>
    </source>
</evidence>
<evidence type="ECO:0000256" key="6">
    <source>
        <dbReference type="PROSITE-ProRule" id="PRU01087"/>
    </source>
</evidence>
<protein>
    <submittedName>
        <fullName evidence="7">Uncharacterized protein</fullName>
    </submittedName>
</protein>
<dbReference type="OrthoDB" id="58557at2759"/>
<dbReference type="GO" id="GO:0047750">
    <property type="term" value="F:cholestenol delta-isomerase activity"/>
    <property type="evidence" value="ECO:0007669"/>
    <property type="project" value="InterPro"/>
</dbReference>
<sequence>MSLLNSLFGSGKSPLVAPPPPPPPITIIPEAPALLNTRTLVSLAFVGTLVLGAYLLKLALLPPHLNRSTKWRVIFCWLAFDGLCHLILEGSFLYLSTFGRTVNASTSFFAYMWQDYSRADARWGIAEPTVVSLEILTVLGAGPLALYCAYLLSKEDGRYHYWAIVLSTAEIYGGFMTFCPEWLDQNKSLNGSNWVLLYVYLWFMNMVWVVIPFYLLYDSYGFISRAVKSTAASANGAKGGLLKKVGKSS</sequence>
<accession>A0A177TDG2</accession>
<dbReference type="AlphaFoldDB" id="A0A177TDG2"/>
<dbReference type="InterPro" id="IPR007905">
    <property type="entry name" value="EBP"/>
</dbReference>
<dbReference type="GO" id="GO:0016020">
    <property type="term" value="C:membrane"/>
    <property type="evidence" value="ECO:0007669"/>
    <property type="project" value="UniProtKB-SubCell"/>
</dbReference>
<evidence type="ECO:0000313" key="8">
    <source>
        <dbReference type="Proteomes" id="UP000077521"/>
    </source>
</evidence>
<comment type="caution">
    <text evidence="7">The sequence shown here is derived from an EMBL/GenBank/DDBJ whole genome shotgun (WGS) entry which is preliminary data.</text>
</comment>
<keyword evidence="3 6" id="KW-0812">Transmembrane</keyword>
<reference evidence="7" key="1">
    <citation type="submission" date="2016-04" db="EMBL/GenBank/DDBJ databases">
        <authorList>
            <person name="Nguyen H.D."/>
            <person name="Samba Siva P."/>
            <person name="Cullis J."/>
            <person name="Levesque C.A."/>
            <person name="Hambleton S."/>
        </authorList>
    </citation>
    <scope>NUCLEOTIDE SEQUENCE</scope>
    <source>
        <strain evidence="7">DAOMC 236416</strain>
    </source>
</reference>
<comment type="subcellular location">
    <subcellularLocation>
        <location evidence="1">Membrane</location>
        <topology evidence="1">Multi-pass membrane protein</topology>
    </subcellularLocation>
</comment>
<dbReference type="InterPro" id="IPR033118">
    <property type="entry name" value="EXPERA"/>
</dbReference>
<evidence type="ECO:0000256" key="5">
    <source>
        <dbReference type="ARBA" id="ARBA00023136"/>
    </source>
</evidence>
<dbReference type="GO" id="GO:0016125">
    <property type="term" value="P:sterol metabolic process"/>
    <property type="evidence" value="ECO:0007669"/>
    <property type="project" value="InterPro"/>
</dbReference>
<keyword evidence="5 6" id="KW-0472">Membrane</keyword>
<dbReference type="PANTHER" id="PTHR14207:SF1">
    <property type="entry name" value="EMOPAMIL-BINDING PROTEIN-LIKE"/>
    <property type="match status" value="1"/>
</dbReference>
<dbReference type="EMBL" id="LWDF02000089">
    <property type="protein sequence ID" value="KAE8257954.1"/>
    <property type="molecule type" value="Genomic_DNA"/>
</dbReference>
<dbReference type="PANTHER" id="PTHR14207">
    <property type="entry name" value="STEROL ISOMERASE"/>
    <property type="match status" value="1"/>
</dbReference>
<comment type="similarity">
    <text evidence="2">Belongs to the EBP family.</text>
</comment>
<name>A0A177TDG2_9BASI</name>
<dbReference type="Proteomes" id="UP000077521">
    <property type="component" value="Unassembled WGS sequence"/>
</dbReference>
<organism evidence="7 8">
    <name type="scientific">Tilletia indica</name>
    <dbReference type="NCBI Taxonomy" id="43049"/>
    <lineage>
        <taxon>Eukaryota</taxon>
        <taxon>Fungi</taxon>
        <taxon>Dikarya</taxon>
        <taxon>Basidiomycota</taxon>
        <taxon>Ustilaginomycotina</taxon>
        <taxon>Exobasidiomycetes</taxon>
        <taxon>Tilletiales</taxon>
        <taxon>Tilletiaceae</taxon>
        <taxon>Tilletia</taxon>
    </lineage>
</organism>
<dbReference type="PROSITE" id="PS51751">
    <property type="entry name" value="EXPERA"/>
    <property type="match status" value="1"/>
</dbReference>
<gene>
    <name evidence="7" type="ORF">A4X13_0g2010</name>
</gene>
<reference evidence="7" key="2">
    <citation type="journal article" date="2019" name="IMA Fungus">
        <title>Genome sequencing and comparison of five Tilletia species to identify candidate genes for the detection of regulated species infecting wheat.</title>
        <authorList>
            <person name="Nguyen H.D.T."/>
            <person name="Sultana T."/>
            <person name="Kesanakurti P."/>
            <person name="Hambleton S."/>
        </authorList>
    </citation>
    <scope>NUCLEOTIDE SEQUENCE</scope>
    <source>
        <strain evidence="7">DAOMC 236416</strain>
    </source>
</reference>